<evidence type="ECO:0000313" key="1">
    <source>
        <dbReference type="EMBL" id="CAA6828608.1"/>
    </source>
</evidence>
<gene>
    <name evidence="1" type="ORF">HELGO_WM2055</name>
</gene>
<proteinExistence type="predicted"/>
<organism evidence="1">
    <name type="scientific">uncultured Sulfurovum sp</name>
    <dbReference type="NCBI Taxonomy" id="269237"/>
    <lineage>
        <taxon>Bacteria</taxon>
        <taxon>Pseudomonadati</taxon>
        <taxon>Campylobacterota</taxon>
        <taxon>Epsilonproteobacteria</taxon>
        <taxon>Campylobacterales</taxon>
        <taxon>Sulfurovaceae</taxon>
        <taxon>Sulfurovum</taxon>
        <taxon>environmental samples</taxon>
    </lineage>
</organism>
<reference evidence="1" key="1">
    <citation type="submission" date="2020-01" db="EMBL/GenBank/DDBJ databases">
        <authorList>
            <person name="Meier V. D."/>
            <person name="Meier V D."/>
        </authorList>
    </citation>
    <scope>NUCLEOTIDE SEQUENCE</scope>
    <source>
        <strain evidence="1">HLG_WM_MAG_01</strain>
    </source>
</reference>
<dbReference type="EMBL" id="CACVAS010000170">
    <property type="protein sequence ID" value="CAA6828608.1"/>
    <property type="molecule type" value="Genomic_DNA"/>
</dbReference>
<protein>
    <submittedName>
        <fullName evidence="1">Uncharacterized protein</fullName>
    </submittedName>
</protein>
<sequence length="144" mass="16404">MEIKHQLFESMLHEKGMTKRAFSQYAKIPYYTVAGWKKSGKVPPYVMVLLTSMPTSKTVNAQQLIDIGVPRAVFWNNDLKKSIPNDIFIVSTLRRSYNDVIISKFITFFGEETVLAALIKHKNKLSDPFIHSVIEQMHTSLASA</sequence>
<accession>A0A6S6UA82</accession>
<name>A0A6S6UA82_9BACT</name>
<dbReference type="AlphaFoldDB" id="A0A6S6UA82"/>